<dbReference type="OrthoDB" id="9796171at2"/>
<sequence length="159" mass="16678">MTSRVQGTVEVRVAVSEEDLKSCFAVRSEVFVVEQSVPESIEYDAYDADAVHVLAVGADGVPLGTGRLLYGPAALGKTGDLTVGSLGRLAVRKAARGLGVGVALVRAIEAEAAREGLAAVDLGAQTHALGFYERLGYVAYGPEFQDAGIPHRAMRRPLP</sequence>
<evidence type="ECO:0000256" key="1">
    <source>
        <dbReference type="ARBA" id="ARBA00022679"/>
    </source>
</evidence>
<evidence type="ECO:0000313" key="5">
    <source>
        <dbReference type="Proteomes" id="UP000324101"/>
    </source>
</evidence>
<dbReference type="PANTHER" id="PTHR43877">
    <property type="entry name" value="AMINOALKYLPHOSPHONATE N-ACETYLTRANSFERASE-RELATED-RELATED"/>
    <property type="match status" value="1"/>
</dbReference>
<dbReference type="CDD" id="cd04301">
    <property type="entry name" value="NAT_SF"/>
    <property type="match status" value="1"/>
</dbReference>
<organism evidence="4 5">
    <name type="scientific">Streptomyces venezuelae</name>
    <dbReference type="NCBI Taxonomy" id="54571"/>
    <lineage>
        <taxon>Bacteria</taxon>
        <taxon>Bacillati</taxon>
        <taxon>Actinomycetota</taxon>
        <taxon>Actinomycetes</taxon>
        <taxon>Kitasatosporales</taxon>
        <taxon>Streptomycetaceae</taxon>
        <taxon>Streptomyces</taxon>
    </lineage>
</organism>
<evidence type="ECO:0000256" key="2">
    <source>
        <dbReference type="ARBA" id="ARBA00023315"/>
    </source>
</evidence>
<dbReference type="RefSeq" id="WP_150257059.1">
    <property type="nucleotide sequence ID" value="NZ_CP029189.1"/>
</dbReference>
<dbReference type="AlphaFoldDB" id="A0A5P2DGQ4"/>
<feature type="domain" description="N-acetyltransferase" evidence="3">
    <location>
        <begin position="9"/>
        <end position="159"/>
    </location>
</feature>
<proteinExistence type="predicted"/>
<dbReference type="InterPro" id="IPR050832">
    <property type="entry name" value="Bact_Acetyltransf"/>
</dbReference>
<dbReference type="EMBL" id="CP029189">
    <property type="protein sequence ID" value="QES54286.1"/>
    <property type="molecule type" value="Genomic_DNA"/>
</dbReference>
<protein>
    <submittedName>
        <fullName evidence="4">GNAT family N-acetyltransferase</fullName>
    </submittedName>
</protein>
<dbReference type="GO" id="GO:0016747">
    <property type="term" value="F:acyltransferase activity, transferring groups other than amino-acyl groups"/>
    <property type="evidence" value="ECO:0007669"/>
    <property type="project" value="InterPro"/>
</dbReference>
<evidence type="ECO:0000313" key="4">
    <source>
        <dbReference type="EMBL" id="QES54286.1"/>
    </source>
</evidence>
<dbReference type="PANTHER" id="PTHR43877:SF2">
    <property type="entry name" value="AMINOALKYLPHOSPHONATE N-ACETYLTRANSFERASE-RELATED"/>
    <property type="match status" value="1"/>
</dbReference>
<name>A0A5P2DGQ4_STRVZ</name>
<reference evidence="4 5" key="1">
    <citation type="submission" date="2018-05" db="EMBL/GenBank/DDBJ databases">
        <title>Streptomyces venezuelae.</title>
        <authorList>
            <person name="Kim W."/>
            <person name="Lee N."/>
            <person name="Cho B.-K."/>
        </authorList>
    </citation>
    <scope>NUCLEOTIDE SEQUENCE [LARGE SCALE GENOMIC DNA]</scope>
    <source>
        <strain evidence="4 5">ATCC 21018</strain>
    </source>
</reference>
<dbReference type="SUPFAM" id="SSF55729">
    <property type="entry name" value="Acyl-CoA N-acyltransferases (Nat)"/>
    <property type="match status" value="1"/>
</dbReference>
<dbReference type="Pfam" id="PF13673">
    <property type="entry name" value="Acetyltransf_10"/>
    <property type="match status" value="1"/>
</dbReference>
<dbReference type="InterPro" id="IPR016181">
    <property type="entry name" value="Acyl_CoA_acyltransferase"/>
</dbReference>
<accession>A0A5P2DGQ4</accession>
<dbReference type="Proteomes" id="UP000324101">
    <property type="component" value="Chromosome"/>
</dbReference>
<keyword evidence="1 4" id="KW-0808">Transferase</keyword>
<keyword evidence="2" id="KW-0012">Acyltransferase</keyword>
<dbReference type="InterPro" id="IPR000182">
    <property type="entry name" value="GNAT_dom"/>
</dbReference>
<gene>
    <name evidence="4" type="ORF">DEJ51_08575</name>
</gene>
<dbReference type="PROSITE" id="PS51186">
    <property type="entry name" value="GNAT"/>
    <property type="match status" value="1"/>
</dbReference>
<dbReference type="Gene3D" id="3.40.630.30">
    <property type="match status" value="1"/>
</dbReference>
<evidence type="ECO:0000259" key="3">
    <source>
        <dbReference type="PROSITE" id="PS51186"/>
    </source>
</evidence>